<keyword evidence="2" id="KW-0408">Iron</keyword>
<evidence type="ECO:0000313" key="5">
    <source>
        <dbReference type="Proteomes" id="UP000548632"/>
    </source>
</evidence>
<dbReference type="InterPro" id="IPR038492">
    <property type="entry name" value="GBBH-like_N_sf"/>
</dbReference>
<evidence type="ECO:0000256" key="1">
    <source>
        <dbReference type="ARBA" id="ARBA00022723"/>
    </source>
</evidence>
<gene>
    <name evidence="4" type="ORF">HUK38_06470</name>
</gene>
<dbReference type="PANTHER" id="PTHR35303">
    <property type="entry name" value="OS02G0197800 PROTEIN"/>
    <property type="match status" value="1"/>
</dbReference>
<evidence type="ECO:0000259" key="3">
    <source>
        <dbReference type="Pfam" id="PF06155"/>
    </source>
</evidence>
<protein>
    <submittedName>
        <fullName evidence="4">DUF971 domain-containing protein</fullName>
    </submittedName>
</protein>
<dbReference type="InterPro" id="IPR003749">
    <property type="entry name" value="ThiS/MoaD-like"/>
</dbReference>
<evidence type="ECO:0000256" key="2">
    <source>
        <dbReference type="ARBA" id="ARBA00023004"/>
    </source>
</evidence>
<dbReference type="SUPFAM" id="SSF54285">
    <property type="entry name" value="MoaD/ThiS"/>
    <property type="match status" value="1"/>
</dbReference>
<dbReference type="AlphaFoldDB" id="A0A839HFD7"/>
<keyword evidence="5" id="KW-1185">Reference proteome</keyword>
<keyword evidence="1" id="KW-0479">Metal-binding</keyword>
<dbReference type="EMBL" id="JABVCQ010000011">
    <property type="protein sequence ID" value="MBB1125877.1"/>
    <property type="molecule type" value="Genomic_DNA"/>
</dbReference>
<proteinExistence type="predicted"/>
<sequence length="216" mass="24384">MTADSVSYPHLPSELQLHSKSRVLTICFNDGACFHLPCEYLRVFSPAAAHIAGIPIVGKELVNITAIEPQGQYAVRLCFDDGDDTGIYAWETLYALGMQYEENWAQYLTQLKQCGYQRQEPAPGNKHLQLLYFSWLAKKMRKTAEEVIAPATVVDVNSLLTWLGQRRRGMTPLFQPGQLRVTVNKQFTEPFTRLQDGDEIGLVPMTPIEPQTPELI</sequence>
<dbReference type="PANTHER" id="PTHR35303:SF5">
    <property type="entry name" value="OS02G0197800 PROTEIN"/>
    <property type="match status" value="1"/>
</dbReference>
<dbReference type="InterPro" id="IPR012675">
    <property type="entry name" value="Beta-grasp_dom_sf"/>
</dbReference>
<feature type="domain" description="Gamma-butyrobetaine hydroxylase-like N-terminal" evidence="3">
    <location>
        <begin position="16"/>
        <end position="94"/>
    </location>
</feature>
<evidence type="ECO:0000313" key="4">
    <source>
        <dbReference type="EMBL" id="MBB1125877.1"/>
    </source>
</evidence>
<accession>A0A839HFD7</accession>
<dbReference type="Proteomes" id="UP000548632">
    <property type="component" value="Unassembled WGS sequence"/>
</dbReference>
<dbReference type="Gene3D" id="3.10.20.30">
    <property type="match status" value="1"/>
</dbReference>
<comment type="caution">
    <text evidence="4">The sequence shown here is derived from an EMBL/GenBank/DDBJ whole genome shotgun (WGS) entry which is preliminary data.</text>
</comment>
<organism evidence="4 5">
    <name type="scientific">Thiospirillum jenense</name>
    <dbReference type="NCBI Taxonomy" id="1653858"/>
    <lineage>
        <taxon>Bacteria</taxon>
        <taxon>Pseudomonadati</taxon>
        <taxon>Pseudomonadota</taxon>
        <taxon>Gammaproteobacteria</taxon>
        <taxon>Chromatiales</taxon>
        <taxon>Chromatiaceae</taxon>
        <taxon>Thiospirillum</taxon>
    </lineage>
</organism>
<name>A0A839HFD7_9GAMM</name>
<dbReference type="InterPro" id="IPR016155">
    <property type="entry name" value="Mopterin_synth/thiamin_S_b"/>
</dbReference>
<dbReference type="Gene3D" id="3.30.2020.30">
    <property type="match status" value="1"/>
</dbReference>
<dbReference type="RefSeq" id="WP_182583510.1">
    <property type="nucleotide sequence ID" value="NZ_JABVCQ010000011.1"/>
</dbReference>
<reference evidence="4 5" key="1">
    <citation type="journal article" date="2020" name="Arch. Microbiol.">
        <title>The genome sequence of the giant phototrophic gammaproteobacterium Thiospirillum jenense gives insight into its physiological properties and phylogenetic relationships.</title>
        <authorList>
            <person name="Imhoff J.F."/>
            <person name="Meyer T.E."/>
            <person name="Kyndt J.A."/>
        </authorList>
    </citation>
    <scope>NUCLEOTIDE SEQUENCE [LARGE SCALE GENOMIC DNA]</scope>
    <source>
        <strain evidence="4 5">DSM 216</strain>
    </source>
</reference>
<dbReference type="Pfam" id="PF06155">
    <property type="entry name" value="GBBH-like_N"/>
    <property type="match status" value="1"/>
</dbReference>
<dbReference type="InterPro" id="IPR010376">
    <property type="entry name" value="GBBH-like_N"/>
</dbReference>
<dbReference type="Pfam" id="PF02597">
    <property type="entry name" value="ThiS"/>
    <property type="match status" value="1"/>
</dbReference>
<dbReference type="GO" id="GO:0046872">
    <property type="term" value="F:metal ion binding"/>
    <property type="evidence" value="ECO:0007669"/>
    <property type="project" value="UniProtKB-KW"/>
</dbReference>